<protein>
    <recommendedName>
        <fullName evidence="5">Translation initiation factor IF-2</fullName>
    </recommendedName>
</protein>
<dbReference type="EMBL" id="JBHSXX010000001">
    <property type="protein sequence ID" value="MFC6866709.1"/>
    <property type="molecule type" value="Genomic_DNA"/>
</dbReference>
<feature type="region of interest" description="Disordered" evidence="1">
    <location>
        <begin position="42"/>
        <end position="176"/>
    </location>
</feature>
<feature type="transmembrane region" description="Helical" evidence="2">
    <location>
        <begin position="12"/>
        <end position="37"/>
    </location>
</feature>
<organism evidence="3 4">
    <name type="scientific">Haloechinothrix salitolerans</name>
    <dbReference type="NCBI Taxonomy" id="926830"/>
    <lineage>
        <taxon>Bacteria</taxon>
        <taxon>Bacillati</taxon>
        <taxon>Actinomycetota</taxon>
        <taxon>Actinomycetes</taxon>
        <taxon>Pseudonocardiales</taxon>
        <taxon>Pseudonocardiaceae</taxon>
        <taxon>Haloechinothrix</taxon>
    </lineage>
</organism>
<proteinExistence type="predicted"/>
<keyword evidence="2" id="KW-1133">Transmembrane helix</keyword>
<keyword evidence="4" id="KW-1185">Reference proteome</keyword>
<sequence length="176" mass="17748">MTESLAMRGANAATGFVLSSLLVCGVIVVSDIGTYALPTTNQGSPLAEGSEPDAPTGPAVDVARPSTSQSITVPVKLGSPREAHSRGGAAVALPAAATSRPNQRQRTDRRGDPRPGQGSFTTGASHDRPDGSRGTPSRRGATSDGDGRDAAETRDAAPDRGGRTFRSSGSGAAPGR</sequence>
<evidence type="ECO:0000313" key="3">
    <source>
        <dbReference type="EMBL" id="MFC6866709.1"/>
    </source>
</evidence>
<reference evidence="4" key="1">
    <citation type="journal article" date="2019" name="Int. J. Syst. Evol. Microbiol.">
        <title>The Global Catalogue of Microorganisms (GCM) 10K type strain sequencing project: providing services to taxonomists for standard genome sequencing and annotation.</title>
        <authorList>
            <consortium name="The Broad Institute Genomics Platform"/>
            <consortium name="The Broad Institute Genome Sequencing Center for Infectious Disease"/>
            <person name="Wu L."/>
            <person name="Ma J."/>
        </authorList>
    </citation>
    <scope>NUCLEOTIDE SEQUENCE [LARGE SCALE GENOMIC DNA]</scope>
    <source>
        <strain evidence="4">KCTC 32255</strain>
    </source>
</reference>
<dbReference type="Proteomes" id="UP001596337">
    <property type="component" value="Unassembled WGS sequence"/>
</dbReference>
<evidence type="ECO:0000256" key="1">
    <source>
        <dbReference type="SAM" id="MobiDB-lite"/>
    </source>
</evidence>
<comment type="caution">
    <text evidence="3">The sequence shown here is derived from an EMBL/GenBank/DDBJ whole genome shotgun (WGS) entry which is preliminary data.</text>
</comment>
<accession>A0ABW2BVV5</accession>
<evidence type="ECO:0000256" key="2">
    <source>
        <dbReference type="SAM" id="Phobius"/>
    </source>
</evidence>
<gene>
    <name evidence="3" type="ORF">ACFQGD_06075</name>
</gene>
<feature type="compositionally biased region" description="Basic and acidic residues" evidence="1">
    <location>
        <begin position="145"/>
        <end position="162"/>
    </location>
</feature>
<feature type="compositionally biased region" description="Low complexity" evidence="1">
    <location>
        <begin position="164"/>
        <end position="176"/>
    </location>
</feature>
<name>A0ABW2BVV5_9PSEU</name>
<evidence type="ECO:0008006" key="5">
    <source>
        <dbReference type="Google" id="ProtNLM"/>
    </source>
</evidence>
<keyword evidence="2" id="KW-0472">Membrane</keyword>
<dbReference type="RefSeq" id="WP_345393020.1">
    <property type="nucleotide sequence ID" value="NZ_BAABLA010000015.1"/>
</dbReference>
<evidence type="ECO:0000313" key="4">
    <source>
        <dbReference type="Proteomes" id="UP001596337"/>
    </source>
</evidence>
<keyword evidence="2" id="KW-0812">Transmembrane</keyword>